<feature type="transmembrane region" description="Helical" evidence="17">
    <location>
        <begin position="61"/>
        <end position="86"/>
    </location>
</feature>
<comment type="subcellular location">
    <subcellularLocation>
        <location evidence="2">Endomembrane system</location>
        <topology evidence="2">Multi-pass membrane protein</topology>
    </subcellularLocation>
</comment>
<comment type="similarity">
    <text evidence="3">Belongs to the AIG1 family.</text>
</comment>
<evidence type="ECO:0000256" key="6">
    <source>
        <dbReference type="ARBA" id="ARBA00023136"/>
    </source>
</evidence>
<evidence type="ECO:0000256" key="4">
    <source>
        <dbReference type="ARBA" id="ARBA00022692"/>
    </source>
</evidence>
<evidence type="ECO:0000256" key="1">
    <source>
        <dbReference type="ARBA" id="ARBA00000923"/>
    </source>
</evidence>
<dbReference type="InterPro" id="IPR006838">
    <property type="entry name" value="ADTRP_AIG1"/>
</dbReference>
<evidence type="ECO:0000256" key="16">
    <source>
        <dbReference type="ARBA" id="ARBA00049428"/>
    </source>
</evidence>
<evidence type="ECO:0008006" key="19">
    <source>
        <dbReference type="Google" id="ProtNLM"/>
    </source>
</evidence>
<evidence type="ECO:0000313" key="18">
    <source>
        <dbReference type="EMBL" id="CAD7405829.1"/>
    </source>
</evidence>
<comment type="catalytic activity">
    <reaction evidence="16">
        <text>12-(9Z-hexadecenoyloxy)-octadecanoate + H2O = 12-hydroxyoctadecanoate + (9Z)-hexadecenoate + H(+)</text>
        <dbReference type="Rhea" id="RHEA:52072"/>
        <dbReference type="ChEBI" id="CHEBI:15377"/>
        <dbReference type="ChEBI" id="CHEBI:15378"/>
        <dbReference type="ChEBI" id="CHEBI:32372"/>
        <dbReference type="ChEBI" id="CHEBI:84201"/>
        <dbReference type="ChEBI" id="CHEBI:136312"/>
    </reaction>
    <physiologicalReaction direction="left-to-right" evidence="16">
        <dbReference type="Rhea" id="RHEA:52073"/>
    </physiologicalReaction>
</comment>
<evidence type="ECO:0000256" key="8">
    <source>
        <dbReference type="ARBA" id="ARBA00047427"/>
    </source>
</evidence>
<keyword evidence="6 17" id="KW-0472">Membrane</keyword>
<evidence type="ECO:0000256" key="5">
    <source>
        <dbReference type="ARBA" id="ARBA00022989"/>
    </source>
</evidence>
<evidence type="ECO:0000256" key="2">
    <source>
        <dbReference type="ARBA" id="ARBA00004127"/>
    </source>
</evidence>
<organism evidence="18">
    <name type="scientific">Timema cristinae</name>
    <name type="common">Walking stick</name>
    <dbReference type="NCBI Taxonomy" id="61476"/>
    <lineage>
        <taxon>Eukaryota</taxon>
        <taxon>Metazoa</taxon>
        <taxon>Ecdysozoa</taxon>
        <taxon>Arthropoda</taxon>
        <taxon>Hexapoda</taxon>
        <taxon>Insecta</taxon>
        <taxon>Pterygota</taxon>
        <taxon>Neoptera</taxon>
        <taxon>Polyneoptera</taxon>
        <taxon>Phasmatodea</taxon>
        <taxon>Timematodea</taxon>
        <taxon>Timematoidea</taxon>
        <taxon>Timematidae</taxon>
        <taxon>Timema</taxon>
    </lineage>
</organism>
<comment type="catalytic activity">
    <reaction evidence="9">
        <text>9-hexadecanoyloxy-octadecanoate + H2O = 9-hydroxy-octadecanoate + hexadecanoate + H(+)</text>
        <dbReference type="Rhea" id="RHEA:52052"/>
        <dbReference type="ChEBI" id="CHEBI:7896"/>
        <dbReference type="ChEBI" id="CHEBI:15377"/>
        <dbReference type="ChEBI" id="CHEBI:15378"/>
        <dbReference type="ChEBI" id="CHEBI:83670"/>
        <dbReference type="ChEBI" id="CHEBI:136286"/>
    </reaction>
    <physiologicalReaction direction="left-to-right" evidence="9">
        <dbReference type="Rhea" id="RHEA:52053"/>
    </physiologicalReaction>
</comment>
<dbReference type="AlphaFoldDB" id="A0A7R9D0G1"/>
<evidence type="ECO:0000256" key="11">
    <source>
        <dbReference type="ARBA" id="ARBA00048701"/>
    </source>
</evidence>
<comment type="catalytic activity">
    <reaction evidence="1">
        <text>9-(9Z-hexadecenoyloxy)-octadecanoate + H2O = (9Z)-hexadecenoate + 9-hydroxy-octadecanoate + H(+)</text>
        <dbReference type="Rhea" id="RHEA:52068"/>
        <dbReference type="ChEBI" id="CHEBI:15377"/>
        <dbReference type="ChEBI" id="CHEBI:15378"/>
        <dbReference type="ChEBI" id="CHEBI:32372"/>
        <dbReference type="ChEBI" id="CHEBI:136286"/>
        <dbReference type="ChEBI" id="CHEBI:136309"/>
    </reaction>
    <physiologicalReaction direction="left-to-right" evidence="1">
        <dbReference type="Rhea" id="RHEA:52069"/>
    </physiologicalReaction>
</comment>
<comment type="catalytic activity">
    <reaction evidence="15">
        <text>13-(9Z-hexadecenoyloxy)-octadecanoate + H2O = 13-hydroxy-octadecanoate + (9Z)-hexadecenoate + H(+)</text>
        <dbReference type="Rhea" id="RHEA:52076"/>
        <dbReference type="ChEBI" id="CHEBI:15377"/>
        <dbReference type="ChEBI" id="CHEBI:15378"/>
        <dbReference type="ChEBI" id="CHEBI:32372"/>
        <dbReference type="ChEBI" id="CHEBI:136304"/>
        <dbReference type="ChEBI" id="CHEBI:136315"/>
    </reaction>
    <physiologicalReaction direction="left-to-right" evidence="15">
        <dbReference type="Rhea" id="RHEA:52077"/>
    </physiologicalReaction>
</comment>
<accession>A0A7R9D0G1</accession>
<evidence type="ECO:0000256" key="10">
    <source>
        <dbReference type="ARBA" id="ARBA00048680"/>
    </source>
</evidence>
<dbReference type="PANTHER" id="PTHR10989">
    <property type="entry name" value="ANDROGEN-INDUCED PROTEIN 1-RELATED"/>
    <property type="match status" value="1"/>
</dbReference>
<evidence type="ECO:0000256" key="14">
    <source>
        <dbReference type="ARBA" id="ARBA00049296"/>
    </source>
</evidence>
<evidence type="ECO:0000256" key="17">
    <source>
        <dbReference type="SAM" id="Phobius"/>
    </source>
</evidence>
<dbReference type="EMBL" id="OC319598">
    <property type="protein sequence ID" value="CAD7405829.1"/>
    <property type="molecule type" value="Genomic_DNA"/>
</dbReference>
<comment type="catalytic activity">
    <reaction evidence="13">
        <text>9-octadecanoyloxy-octadecanoate + H2O = 9-hydroxy-octadecanoate + octadecanoate + H(+)</text>
        <dbReference type="Rhea" id="RHEA:52096"/>
        <dbReference type="ChEBI" id="CHEBI:15377"/>
        <dbReference type="ChEBI" id="CHEBI:15378"/>
        <dbReference type="ChEBI" id="CHEBI:25629"/>
        <dbReference type="ChEBI" id="CHEBI:136286"/>
        <dbReference type="ChEBI" id="CHEBI:136373"/>
    </reaction>
    <physiologicalReaction direction="left-to-right" evidence="13">
        <dbReference type="Rhea" id="RHEA:52097"/>
    </physiologicalReaction>
</comment>
<name>A0A7R9D0G1_TIMCR</name>
<dbReference type="PANTHER" id="PTHR10989:SF16">
    <property type="entry name" value="AT02829P-RELATED"/>
    <property type="match status" value="1"/>
</dbReference>
<reference evidence="18" key="1">
    <citation type="submission" date="2020-11" db="EMBL/GenBank/DDBJ databases">
        <authorList>
            <person name="Tran Van P."/>
        </authorList>
    </citation>
    <scope>NUCLEOTIDE SEQUENCE</scope>
</reference>
<comment type="catalytic activity">
    <reaction evidence="7">
        <text>12-hexadecanoyloxy-octadecanoate + H2O = 12-hydroxyoctadecanoate + hexadecanoate + H(+)</text>
        <dbReference type="Rhea" id="RHEA:52056"/>
        <dbReference type="ChEBI" id="CHEBI:7896"/>
        <dbReference type="ChEBI" id="CHEBI:15377"/>
        <dbReference type="ChEBI" id="CHEBI:15378"/>
        <dbReference type="ChEBI" id="CHEBI:83677"/>
        <dbReference type="ChEBI" id="CHEBI:84201"/>
    </reaction>
    <physiologicalReaction direction="left-to-right" evidence="7">
        <dbReference type="Rhea" id="RHEA:52057"/>
    </physiologicalReaction>
</comment>
<protein>
    <recommendedName>
        <fullName evidence="19">Androgen-dependent TFPI-regulating protein</fullName>
    </recommendedName>
</protein>
<sequence length="197" mass="22916">MASYFLSKLSKSENARDLKFKTMVLPLFHSSVVLYFVWLDYHALTAVYTLLCRHRVILQSLYVLGLQYFTLWGQFLQQLYFVSCVLKDVLLYTPDKKLPRTKRCLNYLRGALFPSVVFPISVVMSINFWCFYNIDPTLWEDLGAFRDVIPLWLNHALHTNIVVLCVLEVALNPQLRYPDRKTGLLVPATIILLYATT</sequence>
<feature type="transmembrane region" description="Helical" evidence="17">
    <location>
        <begin position="20"/>
        <end position="41"/>
    </location>
</feature>
<evidence type="ECO:0000256" key="7">
    <source>
        <dbReference type="ARBA" id="ARBA00047368"/>
    </source>
</evidence>
<feature type="transmembrane region" description="Helical" evidence="17">
    <location>
        <begin position="149"/>
        <end position="171"/>
    </location>
</feature>
<comment type="catalytic activity">
    <reaction evidence="11">
        <text>12-(9Z-octadecenoyloxy)-octadecanoate + H2O = 12-hydroxyoctadecanoate + (9Z)-octadecenoate + H(+)</text>
        <dbReference type="Rhea" id="RHEA:52060"/>
        <dbReference type="ChEBI" id="CHEBI:15377"/>
        <dbReference type="ChEBI" id="CHEBI:15378"/>
        <dbReference type="ChEBI" id="CHEBI:30823"/>
        <dbReference type="ChEBI" id="CHEBI:84201"/>
        <dbReference type="ChEBI" id="CHEBI:136302"/>
    </reaction>
    <physiologicalReaction direction="left-to-right" evidence="11">
        <dbReference type="Rhea" id="RHEA:52061"/>
    </physiologicalReaction>
</comment>
<evidence type="ECO:0000256" key="9">
    <source>
        <dbReference type="ARBA" id="ARBA00047863"/>
    </source>
</evidence>
<keyword evidence="5 17" id="KW-1133">Transmembrane helix</keyword>
<evidence type="ECO:0000256" key="15">
    <source>
        <dbReference type="ARBA" id="ARBA00049322"/>
    </source>
</evidence>
<proteinExistence type="inferred from homology"/>
<evidence type="ECO:0000256" key="13">
    <source>
        <dbReference type="ARBA" id="ARBA00049221"/>
    </source>
</evidence>
<comment type="catalytic activity">
    <reaction evidence="8">
        <text>13-octadecanoyloxy-octadecanoate + H2O = 13-hydroxy-octadecanoate + octadecanoate + H(+)</text>
        <dbReference type="Rhea" id="RHEA:52084"/>
        <dbReference type="ChEBI" id="CHEBI:15377"/>
        <dbReference type="ChEBI" id="CHEBI:15378"/>
        <dbReference type="ChEBI" id="CHEBI:25629"/>
        <dbReference type="ChEBI" id="CHEBI:136304"/>
        <dbReference type="ChEBI" id="CHEBI:136335"/>
    </reaction>
    <physiologicalReaction direction="left-to-right" evidence="8">
        <dbReference type="Rhea" id="RHEA:52085"/>
    </physiologicalReaction>
</comment>
<dbReference type="GO" id="GO:0016020">
    <property type="term" value="C:membrane"/>
    <property type="evidence" value="ECO:0007669"/>
    <property type="project" value="InterPro"/>
</dbReference>
<gene>
    <name evidence="18" type="ORF">TCEB3V08_LOCUS8187</name>
</gene>
<comment type="catalytic activity">
    <reaction evidence="14">
        <text>13-(9Z-octadecenoyloxy)-octadecanoate + H2O = 13-hydroxy-octadecanoate + (9Z)-octadecenoate + H(+)</text>
        <dbReference type="Rhea" id="RHEA:52064"/>
        <dbReference type="ChEBI" id="CHEBI:15377"/>
        <dbReference type="ChEBI" id="CHEBI:15378"/>
        <dbReference type="ChEBI" id="CHEBI:30823"/>
        <dbReference type="ChEBI" id="CHEBI:136303"/>
        <dbReference type="ChEBI" id="CHEBI:136304"/>
    </reaction>
    <physiologicalReaction direction="left-to-right" evidence="14">
        <dbReference type="Rhea" id="RHEA:52065"/>
    </physiologicalReaction>
</comment>
<dbReference type="Pfam" id="PF04750">
    <property type="entry name" value="Far-17a_AIG1"/>
    <property type="match status" value="1"/>
</dbReference>
<comment type="catalytic activity">
    <reaction evidence="10">
        <text>12-octadecanoyloxy-octadecanoate + H2O = 12-hydroxyoctadecanoate + octadecanoate + H(+)</text>
        <dbReference type="Rhea" id="RHEA:52080"/>
        <dbReference type="ChEBI" id="CHEBI:15377"/>
        <dbReference type="ChEBI" id="CHEBI:15378"/>
        <dbReference type="ChEBI" id="CHEBI:25629"/>
        <dbReference type="ChEBI" id="CHEBI:84201"/>
        <dbReference type="ChEBI" id="CHEBI:136330"/>
    </reaction>
    <physiologicalReaction direction="left-to-right" evidence="10">
        <dbReference type="Rhea" id="RHEA:52081"/>
    </physiologicalReaction>
</comment>
<feature type="transmembrane region" description="Helical" evidence="17">
    <location>
        <begin position="107"/>
        <end position="129"/>
    </location>
</feature>
<evidence type="ECO:0000256" key="12">
    <source>
        <dbReference type="ARBA" id="ARBA00048800"/>
    </source>
</evidence>
<comment type="catalytic activity">
    <reaction evidence="12">
        <text>9-(9Z-octadecenoyloxy)-octadecanoate + H2O = 9-hydroxy-octadecanoate + (9Z)-octadecenoate + H(+)</text>
        <dbReference type="Rhea" id="RHEA:52048"/>
        <dbReference type="ChEBI" id="CHEBI:15377"/>
        <dbReference type="ChEBI" id="CHEBI:15378"/>
        <dbReference type="ChEBI" id="CHEBI:30823"/>
        <dbReference type="ChEBI" id="CHEBI:136282"/>
        <dbReference type="ChEBI" id="CHEBI:136286"/>
    </reaction>
    <physiologicalReaction direction="left-to-right" evidence="12">
        <dbReference type="Rhea" id="RHEA:52049"/>
    </physiologicalReaction>
</comment>
<evidence type="ECO:0000256" key="3">
    <source>
        <dbReference type="ARBA" id="ARBA00009300"/>
    </source>
</evidence>
<dbReference type="GO" id="GO:0012505">
    <property type="term" value="C:endomembrane system"/>
    <property type="evidence" value="ECO:0007669"/>
    <property type="project" value="UniProtKB-SubCell"/>
</dbReference>
<keyword evidence="4 17" id="KW-0812">Transmembrane</keyword>